<reference evidence="1" key="1">
    <citation type="submission" date="2018-06" db="EMBL/GenBank/DDBJ databases">
        <authorList>
            <person name="Zhirakovskaya E."/>
        </authorList>
    </citation>
    <scope>NUCLEOTIDE SEQUENCE</scope>
</reference>
<dbReference type="GO" id="GO:0016779">
    <property type="term" value="F:nucleotidyltransferase activity"/>
    <property type="evidence" value="ECO:0007669"/>
    <property type="project" value="UniProtKB-KW"/>
</dbReference>
<dbReference type="AlphaFoldDB" id="A0A3B0ZDY7"/>
<sequence length="469" mass="53062">MPTQNPSNITDPQRKALTINLDNSVYGTIAEIGAGQETARWFFQAGAAAGTIAKALSAYDMTFSDSIYGTSPRYVSRERLQAMLDLEFRLLIERLSEKRGSDTSFFAFANTVATHSYANKINGRGWLGIRFQHRPGAEFSQIELHVNLFGSRSLQDQDTLGRLGLNLIYGATQLTDNPEQLLTSLRDGLYPELVEIDMVDFSGPAFAQVDNRLMALRLVEYGLSNAALFYPDGQIAQVADALWGKAVLVERSRFRPPTHFTVDLLDCAHTAFIEDTQLKPNDVMVLSEITLSNLLNDKVIDVNDYLNRIDLLCAMGKNVLISDYGAYYRLAQYLFQYTHKPIALVMGILSIREIFDEKYYEELPGGILESFGRLFKNDLSVYVSPALVNSHDQLLNLKTLQVADNLRHLFDHLKQNRHLRPLNSINHDYLPILSHEILHMIQTGDTNWTKFVPDNVAKFISERNLFQEN</sequence>
<name>A0A3B0ZDY7_9ZZZZ</name>
<keyword evidence="1" id="KW-0808">Transferase</keyword>
<organism evidence="1">
    <name type="scientific">hydrothermal vent metagenome</name>
    <dbReference type="NCBI Taxonomy" id="652676"/>
    <lineage>
        <taxon>unclassified sequences</taxon>
        <taxon>metagenomes</taxon>
        <taxon>ecological metagenomes</taxon>
    </lineage>
</organism>
<evidence type="ECO:0000313" key="1">
    <source>
        <dbReference type="EMBL" id="VAW91645.1"/>
    </source>
</evidence>
<protein>
    <submittedName>
        <fullName evidence="1">Nicotinamide mononucleotide adenylyltransferase</fullName>
    </submittedName>
</protein>
<keyword evidence="1" id="KW-0548">Nucleotidyltransferase</keyword>
<dbReference type="EMBL" id="UOFR01000013">
    <property type="protein sequence ID" value="VAW91645.1"/>
    <property type="molecule type" value="Genomic_DNA"/>
</dbReference>
<proteinExistence type="predicted"/>
<accession>A0A3B0ZDY7</accession>
<gene>
    <name evidence="1" type="ORF">MNBD_GAMMA21-2755</name>
</gene>